<organism evidence="1 2">
    <name type="scientific">Trichonephila clavata</name>
    <name type="common">Joro spider</name>
    <name type="synonym">Nephila clavata</name>
    <dbReference type="NCBI Taxonomy" id="2740835"/>
    <lineage>
        <taxon>Eukaryota</taxon>
        <taxon>Metazoa</taxon>
        <taxon>Ecdysozoa</taxon>
        <taxon>Arthropoda</taxon>
        <taxon>Chelicerata</taxon>
        <taxon>Arachnida</taxon>
        <taxon>Araneae</taxon>
        <taxon>Araneomorphae</taxon>
        <taxon>Entelegynae</taxon>
        <taxon>Araneoidea</taxon>
        <taxon>Nephilidae</taxon>
        <taxon>Trichonephila</taxon>
    </lineage>
</organism>
<sequence>MKRKCISAYIQRPRTKAPRVRNRESQDFFEHTRSKKAVACCGADEKGVVNESQTHDIMAFSPERINPLKYSQNSAQKIHFKSKFNAEYCASKIIQRLTGCCHRGFFINVADWI</sequence>
<reference evidence="1" key="1">
    <citation type="submission" date="2020-07" db="EMBL/GenBank/DDBJ databases">
        <title>Multicomponent nature underlies the extraordinary mechanical properties of spider dragline silk.</title>
        <authorList>
            <person name="Kono N."/>
            <person name="Nakamura H."/>
            <person name="Mori M."/>
            <person name="Yoshida Y."/>
            <person name="Ohtoshi R."/>
            <person name="Malay A.D."/>
            <person name="Moran D.A.P."/>
            <person name="Tomita M."/>
            <person name="Numata K."/>
            <person name="Arakawa K."/>
        </authorList>
    </citation>
    <scope>NUCLEOTIDE SEQUENCE</scope>
</reference>
<evidence type="ECO:0000313" key="2">
    <source>
        <dbReference type="Proteomes" id="UP000887116"/>
    </source>
</evidence>
<dbReference type="EMBL" id="BMAO01007432">
    <property type="protein sequence ID" value="GFR15915.1"/>
    <property type="molecule type" value="Genomic_DNA"/>
</dbReference>
<gene>
    <name evidence="1" type="ORF">TNCT_228071</name>
</gene>
<evidence type="ECO:0000313" key="1">
    <source>
        <dbReference type="EMBL" id="GFR15915.1"/>
    </source>
</evidence>
<dbReference type="AlphaFoldDB" id="A0A8X6J1K3"/>
<protein>
    <submittedName>
        <fullName evidence="1">Uncharacterized protein</fullName>
    </submittedName>
</protein>
<keyword evidence="2" id="KW-1185">Reference proteome</keyword>
<proteinExistence type="predicted"/>
<name>A0A8X6J1K3_TRICU</name>
<accession>A0A8X6J1K3</accession>
<comment type="caution">
    <text evidence="1">The sequence shown here is derived from an EMBL/GenBank/DDBJ whole genome shotgun (WGS) entry which is preliminary data.</text>
</comment>
<dbReference type="Proteomes" id="UP000887116">
    <property type="component" value="Unassembled WGS sequence"/>
</dbReference>